<evidence type="ECO:0000256" key="2">
    <source>
        <dbReference type="ARBA" id="ARBA00007665"/>
    </source>
</evidence>
<accession>A0A2N3NEL6</accession>
<feature type="region of interest" description="Disordered" evidence="7">
    <location>
        <begin position="108"/>
        <end position="127"/>
    </location>
</feature>
<comment type="similarity">
    <text evidence="2">Belongs to the IMPACT family.</text>
</comment>
<keyword evidence="5" id="KW-0810">Translation regulation</keyword>
<dbReference type="GO" id="GO:0006446">
    <property type="term" value="P:regulation of translational initiation"/>
    <property type="evidence" value="ECO:0007669"/>
    <property type="project" value="TreeGrafter"/>
</dbReference>
<dbReference type="GO" id="GO:0140469">
    <property type="term" value="P:GCN2-mediated signaling"/>
    <property type="evidence" value="ECO:0007669"/>
    <property type="project" value="TreeGrafter"/>
</dbReference>
<evidence type="ECO:0000313" key="10">
    <source>
        <dbReference type="Proteomes" id="UP000233524"/>
    </source>
</evidence>
<dbReference type="Proteomes" id="UP000233524">
    <property type="component" value="Unassembled WGS sequence"/>
</dbReference>
<dbReference type="OrthoDB" id="69641at2759"/>
<dbReference type="PROSITE" id="PS00910">
    <property type="entry name" value="UPF0029"/>
    <property type="match status" value="1"/>
</dbReference>
<feature type="compositionally biased region" description="Basic and acidic residues" evidence="7">
    <location>
        <begin position="113"/>
        <end position="122"/>
    </location>
</feature>
<dbReference type="InterPro" id="IPR020568">
    <property type="entry name" value="Ribosomal_Su5_D2-typ_SF"/>
</dbReference>
<dbReference type="InParanoid" id="A0A2N3NEL6"/>
<organism evidence="9 10">
    <name type="scientific">Lomentospora prolificans</name>
    <dbReference type="NCBI Taxonomy" id="41688"/>
    <lineage>
        <taxon>Eukaryota</taxon>
        <taxon>Fungi</taxon>
        <taxon>Dikarya</taxon>
        <taxon>Ascomycota</taxon>
        <taxon>Pezizomycotina</taxon>
        <taxon>Sordariomycetes</taxon>
        <taxon>Hypocreomycetidae</taxon>
        <taxon>Microascales</taxon>
        <taxon>Microascaceae</taxon>
        <taxon>Lomentospora</taxon>
    </lineage>
</organism>
<dbReference type="SUPFAM" id="SSF54495">
    <property type="entry name" value="UBC-like"/>
    <property type="match status" value="1"/>
</dbReference>
<dbReference type="Pfam" id="PF01205">
    <property type="entry name" value="Impact_N"/>
    <property type="match status" value="1"/>
</dbReference>
<dbReference type="InterPro" id="IPR001498">
    <property type="entry name" value="Impact_N"/>
</dbReference>
<protein>
    <recommendedName>
        <fullName evidence="8">RWD domain-containing protein</fullName>
    </recommendedName>
</protein>
<dbReference type="InterPro" id="IPR036956">
    <property type="entry name" value="Impact_N_sf"/>
</dbReference>
<evidence type="ECO:0000256" key="4">
    <source>
        <dbReference type="ARBA" id="ARBA00022491"/>
    </source>
</evidence>
<comment type="caution">
    <text evidence="9">The sequence shown here is derived from an EMBL/GenBank/DDBJ whole genome shotgun (WGS) entry which is preliminary data.</text>
</comment>
<dbReference type="InterPro" id="IPR006575">
    <property type="entry name" value="RWD_dom"/>
</dbReference>
<sequence>MSTELQDEIEALNSIYGDSTLTPTEDPTSFILHLPGEARSSLRLTIAPSYPDVPPEVHSTFSSGQASRSVAAAELRLFRRAVAAVFQPGMVCLFDAVEELSTLLAAEPAESADDGHPPQAEREWEEDAEPEVDYASMPAPPWTLSAPFTEQRSTFLARIAPVTSPDQATGYVQHLLATDRKARQATHNITAWRIRGANGTSFQDYDDDGETAAGGRLLHLMQAMDLWDVMVVVTRWYGGLKLGPRRFALINTTARDGFVRAGYVKETTDDKKKKGK</sequence>
<evidence type="ECO:0000256" key="6">
    <source>
        <dbReference type="ARBA" id="ARBA00023016"/>
    </source>
</evidence>
<dbReference type="InterPro" id="IPR020569">
    <property type="entry name" value="UPF0029_Impact_CS"/>
</dbReference>
<feature type="domain" description="RWD" evidence="8">
    <location>
        <begin position="7"/>
        <end position="107"/>
    </location>
</feature>
<dbReference type="EMBL" id="NLAX01000008">
    <property type="protein sequence ID" value="PKS10837.1"/>
    <property type="molecule type" value="Genomic_DNA"/>
</dbReference>
<keyword evidence="4" id="KW-0678">Repressor</keyword>
<evidence type="ECO:0000256" key="7">
    <source>
        <dbReference type="SAM" id="MobiDB-lite"/>
    </source>
</evidence>
<dbReference type="InterPro" id="IPR023582">
    <property type="entry name" value="Impact"/>
</dbReference>
<dbReference type="PANTHER" id="PTHR16301">
    <property type="entry name" value="IMPACT-RELATED"/>
    <property type="match status" value="1"/>
</dbReference>
<dbReference type="Gene3D" id="3.30.230.30">
    <property type="entry name" value="Impact, N-terminal domain"/>
    <property type="match status" value="1"/>
</dbReference>
<dbReference type="PROSITE" id="PS50908">
    <property type="entry name" value="RWD"/>
    <property type="match status" value="1"/>
</dbReference>
<gene>
    <name evidence="9" type="ORF">jhhlp_002594</name>
</gene>
<dbReference type="FunCoup" id="A0A2N3NEL6">
    <property type="interactions" value="368"/>
</dbReference>
<dbReference type="GO" id="GO:0005737">
    <property type="term" value="C:cytoplasm"/>
    <property type="evidence" value="ECO:0007669"/>
    <property type="project" value="UniProtKB-SubCell"/>
</dbReference>
<evidence type="ECO:0000259" key="8">
    <source>
        <dbReference type="PROSITE" id="PS50908"/>
    </source>
</evidence>
<proteinExistence type="inferred from homology"/>
<dbReference type="SUPFAM" id="SSF54211">
    <property type="entry name" value="Ribosomal protein S5 domain 2-like"/>
    <property type="match status" value="1"/>
</dbReference>
<dbReference type="PANTHER" id="PTHR16301:SF25">
    <property type="entry name" value="PROTEIN IMPACT"/>
    <property type="match status" value="1"/>
</dbReference>
<keyword evidence="6" id="KW-0346">Stress response</keyword>
<evidence type="ECO:0000256" key="3">
    <source>
        <dbReference type="ARBA" id="ARBA00022490"/>
    </source>
</evidence>
<evidence type="ECO:0000256" key="5">
    <source>
        <dbReference type="ARBA" id="ARBA00022845"/>
    </source>
</evidence>
<name>A0A2N3NEL6_9PEZI</name>
<keyword evidence="10" id="KW-1185">Reference proteome</keyword>
<comment type="subcellular location">
    <subcellularLocation>
        <location evidence="1">Cytoplasm</location>
    </subcellularLocation>
</comment>
<reference evidence="9 10" key="1">
    <citation type="journal article" date="2017" name="G3 (Bethesda)">
        <title>First Draft Genome Sequence of the Pathogenic Fungus Lomentospora prolificans (Formerly Scedosporium prolificans).</title>
        <authorList>
            <person name="Luo R."/>
            <person name="Zimin A."/>
            <person name="Workman R."/>
            <person name="Fan Y."/>
            <person name="Pertea G."/>
            <person name="Grossman N."/>
            <person name="Wear M.P."/>
            <person name="Jia B."/>
            <person name="Miller H."/>
            <person name="Casadevall A."/>
            <person name="Timp W."/>
            <person name="Zhang S.X."/>
            <person name="Salzberg S.L."/>
        </authorList>
    </citation>
    <scope>NUCLEOTIDE SEQUENCE [LARGE SCALE GENOMIC DNA]</scope>
    <source>
        <strain evidence="9 10">JHH-5317</strain>
    </source>
</reference>
<dbReference type="InterPro" id="IPR016135">
    <property type="entry name" value="UBQ-conjugating_enzyme/RWD"/>
</dbReference>
<dbReference type="STRING" id="41688.A0A2N3NEL6"/>
<evidence type="ECO:0000313" key="9">
    <source>
        <dbReference type="EMBL" id="PKS10837.1"/>
    </source>
</evidence>
<dbReference type="Gene3D" id="3.10.110.10">
    <property type="entry name" value="Ubiquitin Conjugating Enzyme"/>
    <property type="match status" value="1"/>
</dbReference>
<dbReference type="VEuPathDB" id="FungiDB:jhhlp_002594"/>
<dbReference type="Pfam" id="PF05773">
    <property type="entry name" value="RWD"/>
    <property type="match status" value="1"/>
</dbReference>
<keyword evidence="3" id="KW-0963">Cytoplasm</keyword>
<evidence type="ECO:0000256" key="1">
    <source>
        <dbReference type="ARBA" id="ARBA00004496"/>
    </source>
</evidence>
<dbReference type="AlphaFoldDB" id="A0A2N3NEL6"/>